<proteinExistence type="predicted"/>
<evidence type="ECO:0008006" key="3">
    <source>
        <dbReference type="Google" id="ProtNLM"/>
    </source>
</evidence>
<dbReference type="Proteomes" id="UP000474802">
    <property type="component" value="Unassembled WGS sequence"/>
</dbReference>
<dbReference type="AlphaFoldDB" id="A0A6M1SZG0"/>
<comment type="caution">
    <text evidence="1">The sequence shown here is derived from an EMBL/GenBank/DDBJ whole genome shotgun (WGS) entry which is preliminary data.</text>
</comment>
<dbReference type="RefSeq" id="WP_164534269.1">
    <property type="nucleotide sequence ID" value="NZ_JAALFG010000002.1"/>
</dbReference>
<evidence type="ECO:0000313" key="1">
    <source>
        <dbReference type="EMBL" id="NGP18031.1"/>
    </source>
</evidence>
<gene>
    <name evidence="1" type="ORF">G5575_10505</name>
</gene>
<reference evidence="1 2" key="2">
    <citation type="submission" date="2020-03" db="EMBL/GenBank/DDBJ databases">
        <title>Devosia chinhatensis sp. nov., isolated from a hexachlorocyclohexane (HCH) dump site in India.</title>
        <authorList>
            <person name="Kumar M."/>
            <person name="Lal R."/>
        </authorList>
    </citation>
    <scope>NUCLEOTIDE SEQUENCE [LARGE SCALE GENOMIC DNA]</scope>
    <source>
        <strain evidence="1 2">H239</strain>
    </source>
</reference>
<evidence type="ECO:0000313" key="2">
    <source>
        <dbReference type="Proteomes" id="UP000474802"/>
    </source>
</evidence>
<protein>
    <recommendedName>
        <fullName evidence="3">AsmA-like C-terminal domain-containing protein</fullName>
    </recommendedName>
</protein>
<organism evidence="1 2">
    <name type="scientific">Devosia aurantiaca</name>
    <dbReference type="NCBI Taxonomy" id="2714858"/>
    <lineage>
        <taxon>Bacteria</taxon>
        <taxon>Pseudomonadati</taxon>
        <taxon>Pseudomonadota</taxon>
        <taxon>Alphaproteobacteria</taxon>
        <taxon>Hyphomicrobiales</taxon>
        <taxon>Devosiaceae</taxon>
        <taxon>Devosia</taxon>
    </lineage>
</organism>
<accession>A0A6M1SZG0</accession>
<keyword evidence="2" id="KW-1185">Reference proteome</keyword>
<dbReference type="EMBL" id="JAALFG010000002">
    <property type="protein sequence ID" value="NGP18031.1"/>
    <property type="molecule type" value="Genomic_DNA"/>
</dbReference>
<sequence length="156" mass="16484">MLSEVSAPPLPPIPGRLGIDLAEATLRGFALRNVRIDATTDGRSWAIEQAVANLPGETELRVSGTVTSDAGSAGFAGDLAMTSQRLDALSALWRKPQDNNPLFNQPGSLNGRLLLAGNAFGLTGGALPSRARRIRLRCGSVLATNRALTARLLWAR</sequence>
<name>A0A6M1SZG0_9HYPH</name>
<reference evidence="1 2" key="1">
    <citation type="submission" date="2020-02" db="EMBL/GenBank/DDBJ databases">
        <authorList>
            <person name="Khan S.A."/>
            <person name="Jeon C.O."/>
            <person name="Chun B.H."/>
        </authorList>
    </citation>
    <scope>NUCLEOTIDE SEQUENCE [LARGE SCALE GENOMIC DNA]</scope>
    <source>
        <strain evidence="1 2">H239</strain>
    </source>
</reference>